<protein>
    <submittedName>
        <fullName evidence="1">Uncharacterized protein</fullName>
    </submittedName>
</protein>
<reference evidence="1 2" key="1">
    <citation type="journal article" date="2013" name="Genome Announc.">
        <title>The Draft Genome Sequence of Sphingomonas paucimobilis Strain HER1398 (Proteobacteria), Host to the Giant PAU Phage, Indicates That It Is a Member of the Genus Sphingobacterium (Bacteroidetes).</title>
        <authorList>
            <person name="White R.A.III."/>
            <person name="Suttle C.A."/>
        </authorList>
    </citation>
    <scope>NUCLEOTIDE SEQUENCE [LARGE SCALE GENOMIC DNA]</scope>
    <source>
        <strain evidence="1 2">HER1398</strain>
    </source>
</reference>
<dbReference type="AlphaFoldDB" id="U2HC26"/>
<proteinExistence type="predicted"/>
<sequence>MLLLFSCGPADETKPTDDNHTVINKPFTEGIVKMGIFSKDIDLGKIIGNMDFSR</sequence>
<evidence type="ECO:0000313" key="1">
    <source>
        <dbReference type="EMBL" id="ERJ59306.1"/>
    </source>
</evidence>
<dbReference type="Proteomes" id="UP000016584">
    <property type="component" value="Unassembled WGS sequence"/>
</dbReference>
<dbReference type="PATRIC" id="fig|1346330.5.peg.2644"/>
<name>U2HC26_9SPHI</name>
<keyword evidence="2" id="KW-1185">Reference proteome</keyword>
<gene>
    <name evidence="1" type="ORF">M472_11025</name>
</gene>
<organism evidence="1 2">
    <name type="scientific">Sphingobacterium paucimobilis HER1398</name>
    <dbReference type="NCBI Taxonomy" id="1346330"/>
    <lineage>
        <taxon>Bacteria</taxon>
        <taxon>Pseudomonadati</taxon>
        <taxon>Bacteroidota</taxon>
        <taxon>Sphingobacteriia</taxon>
        <taxon>Sphingobacteriales</taxon>
        <taxon>Sphingobacteriaceae</taxon>
        <taxon>Sphingobacterium</taxon>
    </lineage>
</organism>
<comment type="caution">
    <text evidence="1">The sequence shown here is derived from an EMBL/GenBank/DDBJ whole genome shotgun (WGS) entry which is preliminary data.</text>
</comment>
<evidence type="ECO:0000313" key="2">
    <source>
        <dbReference type="Proteomes" id="UP000016584"/>
    </source>
</evidence>
<accession>U2HC26</accession>
<dbReference type="EMBL" id="ATDL01000015">
    <property type="protein sequence ID" value="ERJ59306.1"/>
    <property type="molecule type" value="Genomic_DNA"/>
</dbReference>